<evidence type="ECO:0000256" key="1">
    <source>
        <dbReference type="SAM" id="MobiDB-lite"/>
    </source>
</evidence>
<sequence length="275" mass="30666">MALIKSKIPQKSTMLTDVTQTAGKMDTIMYGLTMCTGVRGFYCIFKSDADVVFDPSWWYFMDPELNVYLNRVVRKEWDIQTIGGLVEAFAVAGCDFMKFLCTAKDCADYLKAEICDLVQLQLGTLIINFKPDFVVKYGINIFGWTLNKFVNPSEMSTSLPPLRKLVNALKSGLCKFIHLSKTDQKAREAAYFKKVNTSEVVVCNECQDKGLPRGKHSHDNGEVNEDSETETQPSEKCCCMSCPKAAGESKQTAPKSMPFVDNPDVSVLKASGHNE</sequence>
<evidence type="ECO:0000313" key="3">
    <source>
        <dbReference type="Proteomes" id="UP000814176"/>
    </source>
</evidence>
<protein>
    <submittedName>
        <fullName evidence="2">Uncharacterized protein</fullName>
    </submittedName>
</protein>
<dbReference type="GeneID" id="72002512"/>
<name>A0ABQ8K4B3_9APHY</name>
<comment type="caution">
    <text evidence="2">The sequence shown here is derived from an EMBL/GenBank/DDBJ whole genome shotgun (WGS) entry which is preliminary data.</text>
</comment>
<reference evidence="2 3" key="1">
    <citation type="journal article" date="2021" name="Environ. Microbiol.">
        <title>Gene family expansions and transcriptome signatures uncover fungal adaptations to wood decay.</title>
        <authorList>
            <person name="Hage H."/>
            <person name="Miyauchi S."/>
            <person name="Viragh M."/>
            <person name="Drula E."/>
            <person name="Min B."/>
            <person name="Chaduli D."/>
            <person name="Navarro D."/>
            <person name="Favel A."/>
            <person name="Norest M."/>
            <person name="Lesage-Meessen L."/>
            <person name="Balint B."/>
            <person name="Merenyi Z."/>
            <person name="de Eugenio L."/>
            <person name="Morin E."/>
            <person name="Martinez A.T."/>
            <person name="Baldrian P."/>
            <person name="Stursova M."/>
            <person name="Martinez M.J."/>
            <person name="Novotny C."/>
            <person name="Magnuson J.K."/>
            <person name="Spatafora J.W."/>
            <person name="Maurice S."/>
            <person name="Pangilinan J."/>
            <person name="Andreopoulos W."/>
            <person name="LaButti K."/>
            <person name="Hundley H."/>
            <person name="Na H."/>
            <person name="Kuo A."/>
            <person name="Barry K."/>
            <person name="Lipzen A."/>
            <person name="Henrissat B."/>
            <person name="Riley R."/>
            <person name="Ahrendt S."/>
            <person name="Nagy L.G."/>
            <person name="Grigoriev I.V."/>
            <person name="Martin F."/>
            <person name="Rosso M.N."/>
        </authorList>
    </citation>
    <scope>NUCLEOTIDE SEQUENCE [LARGE SCALE GENOMIC DNA]</scope>
    <source>
        <strain evidence="2 3">CIRM-BRFM 1785</strain>
    </source>
</reference>
<feature type="region of interest" description="Disordered" evidence="1">
    <location>
        <begin position="212"/>
        <end position="275"/>
    </location>
</feature>
<dbReference type="EMBL" id="JADCUA010000024">
    <property type="protein sequence ID" value="KAH9831728.1"/>
    <property type="molecule type" value="Genomic_DNA"/>
</dbReference>
<dbReference type="RefSeq" id="XP_047774825.1">
    <property type="nucleotide sequence ID" value="XM_047921780.1"/>
</dbReference>
<dbReference type="Proteomes" id="UP000814176">
    <property type="component" value="Unassembled WGS sequence"/>
</dbReference>
<feature type="compositionally biased region" description="Basic and acidic residues" evidence="1">
    <location>
        <begin position="212"/>
        <end position="221"/>
    </location>
</feature>
<keyword evidence="3" id="KW-1185">Reference proteome</keyword>
<evidence type="ECO:0000313" key="2">
    <source>
        <dbReference type="EMBL" id="KAH9831728.1"/>
    </source>
</evidence>
<accession>A0ABQ8K4B3</accession>
<gene>
    <name evidence="2" type="ORF">C8Q71DRAFT_726622</name>
</gene>
<organism evidence="2 3">
    <name type="scientific">Rhodofomes roseus</name>
    <dbReference type="NCBI Taxonomy" id="34475"/>
    <lineage>
        <taxon>Eukaryota</taxon>
        <taxon>Fungi</taxon>
        <taxon>Dikarya</taxon>
        <taxon>Basidiomycota</taxon>
        <taxon>Agaricomycotina</taxon>
        <taxon>Agaricomycetes</taxon>
        <taxon>Polyporales</taxon>
        <taxon>Rhodofomes</taxon>
    </lineage>
</organism>
<proteinExistence type="predicted"/>